<evidence type="ECO:0000313" key="2">
    <source>
        <dbReference type="Proteomes" id="UP000586918"/>
    </source>
</evidence>
<dbReference type="EMBL" id="JAAXKZ010000063">
    <property type="protein sequence ID" value="NMH93292.1"/>
    <property type="molecule type" value="Genomic_DNA"/>
</dbReference>
<evidence type="ECO:0000313" key="1">
    <source>
        <dbReference type="EMBL" id="NMH93292.1"/>
    </source>
</evidence>
<comment type="caution">
    <text evidence="1">The sequence shown here is derived from an EMBL/GenBank/DDBJ whole genome shotgun (WGS) entry which is preliminary data.</text>
</comment>
<dbReference type="AlphaFoldDB" id="A0A848DKT0"/>
<proteinExistence type="predicted"/>
<name>A0A848DKT0_9PSEU</name>
<keyword evidence="2" id="KW-1185">Reference proteome</keyword>
<gene>
    <name evidence="1" type="ORF">HF519_17280</name>
</gene>
<protein>
    <submittedName>
        <fullName evidence="1">Uncharacterized protein</fullName>
    </submittedName>
</protein>
<accession>A0A848DKT0</accession>
<organism evidence="1 2">
    <name type="scientific">Pseudonocardia bannensis</name>
    <dbReference type="NCBI Taxonomy" id="630973"/>
    <lineage>
        <taxon>Bacteria</taxon>
        <taxon>Bacillati</taxon>
        <taxon>Actinomycetota</taxon>
        <taxon>Actinomycetes</taxon>
        <taxon>Pseudonocardiales</taxon>
        <taxon>Pseudonocardiaceae</taxon>
        <taxon>Pseudonocardia</taxon>
    </lineage>
</organism>
<reference evidence="1 2" key="1">
    <citation type="submission" date="2020-04" db="EMBL/GenBank/DDBJ databases">
        <authorList>
            <person name="Klaysubun C."/>
            <person name="Duangmal K."/>
            <person name="Lipun K."/>
        </authorList>
    </citation>
    <scope>NUCLEOTIDE SEQUENCE [LARGE SCALE GENOMIC DNA]</scope>
    <source>
        <strain evidence="1 2">DSM 45300</strain>
    </source>
</reference>
<sequence length="89" mass="9885">MPPGSHDELIAHLVRSTPLSAGEAARVVAEVLGYFAEPVEQFVRRRHGELQGRGLTNDRIFERLGAELATRRVAPPVLSARQLRRIVYG</sequence>
<dbReference type="RefSeq" id="WP_169413993.1">
    <property type="nucleotide sequence ID" value="NZ_JAAXKZ010000063.1"/>
</dbReference>
<dbReference type="Proteomes" id="UP000586918">
    <property type="component" value="Unassembled WGS sequence"/>
</dbReference>